<organism evidence="1 2">
    <name type="scientific">Mycoplana dimorpha</name>
    <dbReference type="NCBI Taxonomy" id="28320"/>
    <lineage>
        <taxon>Bacteria</taxon>
        <taxon>Pseudomonadati</taxon>
        <taxon>Pseudomonadota</taxon>
        <taxon>Alphaproteobacteria</taxon>
        <taxon>Hyphomicrobiales</taxon>
        <taxon>Rhizobiaceae</taxon>
        <taxon>Mycoplana</taxon>
    </lineage>
</organism>
<sequence length="114" mass="13400">MHLVRDVLDKQLVDRTRVRVGRVDDIVLRLDERRRPKVEALELGMSTLVRRLLISVGLRRLARSSSGGYRLAWSHVERVGVDITVDVDRRDLPLERWQQWLRRNVLRWIPGGLS</sequence>
<accession>A0A2T5B557</accession>
<reference evidence="1 2" key="1">
    <citation type="submission" date="2018-04" db="EMBL/GenBank/DDBJ databases">
        <title>Genomic Encyclopedia of Type Strains, Phase IV (KMG-IV): sequencing the most valuable type-strain genomes for metagenomic binning, comparative biology and taxonomic classification.</title>
        <authorList>
            <person name="Goeker M."/>
        </authorList>
    </citation>
    <scope>NUCLEOTIDE SEQUENCE [LARGE SCALE GENOMIC DNA]</scope>
    <source>
        <strain evidence="1 2">DSM 7138</strain>
    </source>
</reference>
<dbReference type="EMBL" id="PZZZ01000005">
    <property type="protein sequence ID" value="PTM94126.1"/>
    <property type="molecule type" value="Genomic_DNA"/>
</dbReference>
<dbReference type="Gene3D" id="2.30.30.240">
    <property type="entry name" value="PRC-barrel domain"/>
    <property type="match status" value="1"/>
</dbReference>
<comment type="caution">
    <text evidence="1">The sequence shown here is derived from an EMBL/GenBank/DDBJ whole genome shotgun (WGS) entry which is preliminary data.</text>
</comment>
<dbReference type="RefSeq" id="WP_108003248.1">
    <property type="nucleotide sequence ID" value="NZ_JBHEEX010000003.1"/>
</dbReference>
<name>A0A2T5B557_MYCDI</name>
<dbReference type="Proteomes" id="UP000241247">
    <property type="component" value="Unassembled WGS sequence"/>
</dbReference>
<gene>
    <name evidence="1" type="ORF">C7449_10525</name>
</gene>
<protein>
    <submittedName>
        <fullName evidence="1">Sporulation protein YlmC with PRC-barrel domain</fullName>
    </submittedName>
</protein>
<evidence type="ECO:0000313" key="2">
    <source>
        <dbReference type="Proteomes" id="UP000241247"/>
    </source>
</evidence>
<dbReference type="OrthoDB" id="9804685at2"/>
<evidence type="ECO:0000313" key="1">
    <source>
        <dbReference type="EMBL" id="PTM94126.1"/>
    </source>
</evidence>
<keyword evidence="2" id="KW-1185">Reference proteome</keyword>
<proteinExistence type="predicted"/>
<dbReference type="AlphaFoldDB" id="A0A2T5B557"/>